<feature type="compositionally biased region" description="Polar residues" evidence="1">
    <location>
        <begin position="42"/>
        <end position="54"/>
    </location>
</feature>
<accession>A0A1E3JGY6</accession>
<proteinExistence type="predicted"/>
<dbReference type="Proteomes" id="UP000095149">
    <property type="component" value="Unassembled WGS sequence"/>
</dbReference>
<comment type="caution">
    <text evidence="2">The sequence shown here is derived from an EMBL/GenBank/DDBJ whole genome shotgun (WGS) entry which is preliminary data.</text>
</comment>
<evidence type="ECO:0000313" key="3">
    <source>
        <dbReference type="Proteomes" id="UP000095149"/>
    </source>
</evidence>
<sequence length="153" mass="17000">MLESLEQSEENYNKTSQDDDAEDFVSDHVQDPVENEVPIEATQMSSNIGQSSGEGSRIPPLPIMPGAPIFSQNYGIWFVPATDDHGTRVFRPADDLESGYTSIYDGVRPEDYMSRMQEEADFVINEQIATINKSLNRLSLAGRNSAPERRASA</sequence>
<evidence type="ECO:0000313" key="2">
    <source>
        <dbReference type="EMBL" id="ODO00088.1"/>
    </source>
</evidence>
<name>A0A1E3JGY6_9TREE</name>
<dbReference type="EMBL" id="MEKH01000011">
    <property type="protein sequence ID" value="ODO00088.1"/>
    <property type="molecule type" value="Genomic_DNA"/>
</dbReference>
<reference evidence="2 3" key="1">
    <citation type="submission" date="2016-06" db="EMBL/GenBank/DDBJ databases">
        <title>Evolution of pathogenesis and genome organization in the Tremellales.</title>
        <authorList>
            <person name="Cuomo C."/>
            <person name="Litvintseva A."/>
            <person name="Heitman J."/>
            <person name="Chen Y."/>
            <person name="Sun S."/>
            <person name="Springer D."/>
            <person name="Dromer F."/>
            <person name="Young S."/>
            <person name="Zeng Q."/>
            <person name="Chapman S."/>
            <person name="Gujja S."/>
            <person name="Saif S."/>
            <person name="Birren B."/>
        </authorList>
    </citation>
    <scope>NUCLEOTIDE SEQUENCE [LARGE SCALE GENOMIC DNA]</scope>
    <source>
        <strain evidence="2 3">CBS 6273</strain>
    </source>
</reference>
<organism evidence="2 3">
    <name type="scientific">Cryptococcus amylolentus CBS 6273</name>
    <dbReference type="NCBI Taxonomy" id="1296118"/>
    <lineage>
        <taxon>Eukaryota</taxon>
        <taxon>Fungi</taxon>
        <taxon>Dikarya</taxon>
        <taxon>Basidiomycota</taxon>
        <taxon>Agaricomycotina</taxon>
        <taxon>Tremellomycetes</taxon>
        <taxon>Tremellales</taxon>
        <taxon>Cryptococcaceae</taxon>
        <taxon>Cryptococcus</taxon>
    </lineage>
</organism>
<protein>
    <submittedName>
        <fullName evidence="2">Uncharacterized protein</fullName>
    </submittedName>
</protein>
<evidence type="ECO:0000256" key="1">
    <source>
        <dbReference type="SAM" id="MobiDB-lite"/>
    </source>
</evidence>
<gene>
    <name evidence="2" type="ORF">I350_06713</name>
</gene>
<feature type="region of interest" description="Disordered" evidence="1">
    <location>
        <begin position="1"/>
        <end position="64"/>
    </location>
</feature>
<dbReference type="AlphaFoldDB" id="A0A1E3JGY6"/>